<dbReference type="EMBL" id="KV453914">
    <property type="protein sequence ID" value="ODV77727.1"/>
    <property type="molecule type" value="Genomic_DNA"/>
</dbReference>
<dbReference type="STRING" id="984487.A0A1E4SDZ0"/>
<evidence type="ECO:0000256" key="8">
    <source>
        <dbReference type="ARBA" id="ARBA00031347"/>
    </source>
</evidence>
<dbReference type="GO" id="GO:0017119">
    <property type="term" value="C:Golgi transport complex"/>
    <property type="evidence" value="ECO:0007669"/>
    <property type="project" value="InterPro"/>
</dbReference>
<reference evidence="10" key="1">
    <citation type="submission" date="2016-05" db="EMBL/GenBank/DDBJ databases">
        <title>Comparative genomics of biotechnologically important yeasts.</title>
        <authorList>
            <consortium name="DOE Joint Genome Institute"/>
            <person name="Riley R."/>
            <person name="Haridas S."/>
            <person name="Wolfe K.H."/>
            <person name="Lopes M.R."/>
            <person name="Hittinger C.T."/>
            <person name="Goker M."/>
            <person name="Salamov A."/>
            <person name="Wisecaver J."/>
            <person name="Long T.M."/>
            <person name="Aerts A.L."/>
            <person name="Barry K."/>
            <person name="Choi C."/>
            <person name="Clum A."/>
            <person name="Coughlan A.Y."/>
            <person name="Deshpande S."/>
            <person name="Douglass A.P."/>
            <person name="Hanson S.J."/>
            <person name="Klenk H.-P."/>
            <person name="Labutti K."/>
            <person name="Lapidus A."/>
            <person name="Lindquist E."/>
            <person name="Lipzen A."/>
            <person name="Meier-Kolthoff J.P."/>
            <person name="Ohm R.A."/>
            <person name="Otillar R.P."/>
            <person name="Pangilinan J."/>
            <person name="Peng Y."/>
            <person name="Rokas A."/>
            <person name="Rosa C.A."/>
            <person name="Scheuner C."/>
            <person name="Sibirny A.A."/>
            <person name="Slot J.C."/>
            <person name="Stielow J.B."/>
            <person name="Sun H."/>
            <person name="Kurtzman C.P."/>
            <person name="Blackwell M."/>
            <person name="Grigoriev I.V."/>
            <person name="Jeffries T.W."/>
        </authorList>
    </citation>
    <scope>NUCLEOTIDE SEQUENCE [LARGE SCALE GENOMIC DNA]</scope>
    <source>
        <strain evidence="10">NRRL Y-17324</strain>
    </source>
</reference>
<dbReference type="GeneID" id="30984480"/>
<dbReference type="Proteomes" id="UP000094285">
    <property type="component" value="Unassembled WGS sequence"/>
</dbReference>
<keyword evidence="10" id="KW-1185">Reference proteome</keyword>
<keyword evidence="7" id="KW-0472">Membrane</keyword>
<comment type="subcellular location">
    <subcellularLocation>
        <location evidence="1">Golgi apparatus membrane</location>
        <topology evidence="1">Peripheral membrane protein</topology>
    </subcellularLocation>
</comment>
<protein>
    <recommendedName>
        <fullName evidence="3">Conserved oligomeric Golgi complex subunit 8</fullName>
    </recommendedName>
    <alternativeName>
        <fullName evidence="8">Component of oligomeric Golgi complex 8</fullName>
    </alternativeName>
</protein>
<dbReference type="GO" id="GO:0032258">
    <property type="term" value="P:cytoplasm to vacuole targeting by the Cvt pathway"/>
    <property type="evidence" value="ECO:0007669"/>
    <property type="project" value="TreeGrafter"/>
</dbReference>
<evidence type="ECO:0000256" key="2">
    <source>
        <dbReference type="ARBA" id="ARBA00006419"/>
    </source>
</evidence>
<dbReference type="RefSeq" id="XP_020062849.1">
    <property type="nucleotide sequence ID" value="XM_020210344.1"/>
</dbReference>
<dbReference type="OrthoDB" id="1661054at2759"/>
<evidence type="ECO:0000256" key="4">
    <source>
        <dbReference type="ARBA" id="ARBA00022448"/>
    </source>
</evidence>
<dbReference type="InterPro" id="IPR007255">
    <property type="entry name" value="COG8"/>
</dbReference>
<keyword evidence="5" id="KW-0653">Protein transport</keyword>
<dbReference type="PANTHER" id="PTHR21311">
    <property type="entry name" value="CONSERVED OLIGOMERIC GOLGI COMPLEX COMPONENT 8"/>
    <property type="match status" value="1"/>
</dbReference>
<evidence type="ECO:0000313" key="10">
    <source>
        <dbReference type="Proteomes" id="UP000094285"/>
    </source>
</evidence>
<dbReference type="Pfam" id="PF04124">
    <property type="entry name" value="Dor1"/>
    <property type="match status" value="1"/>
</dbReference>
<evidence type="ECO:0000256" key="7">
    <source>
        <dbReference type="ARBA" id="ARBA00023136"/>
    </source>
</evidence>
<accession>A0A1E4SDZ0</accession>
<keyword evidence="4" id="KW-0813">Transport</keyword>
<dbReference type="GO" id="GO:0000139">
    <property type="term" value="C:Golgi membrane"/>
    <property type="evidence" value="ECO:0007669"/>
    <property type="project" value="UniProtKB-SubCell"/>
</dbReference>
<dbReference type="AlphaFoldDB" id="A0A1E4SDZ0"/>
<evidence type="ECO:0000256" key="3">
    <source>
        <dbReference type="ARBA" id="ARBA00020983"/>
    </source>
</evidence>
<organism evidence="9 10">
    <name type="scientific">Suhomyces tanzawaensis NRRL Y-17324</name>
    <dbReference type="NCBI Taxonomy" id="984487"/>
    <lineage>
        <taxon>Eukaryota</taxon>
        <taxon>Fungi</taxon>
        <taxon>Dikarya</taxon>
        <taxon>Ascomycota</taxon>
        <taxon>Saccharomycotina</taxon>
        <taxon>Pichiomycetes</taxon>
        <taxon>Debaryomycetaceae</taxon>
        <taxon>Suhomyces</taxon>
    </lineage>
</organism>
<evidence type="ECO:0000313" key="9">
    <source>
        <dbReference type="EMBL" id="ODV77727.1"/>
    </source>
</evidence>
<evidence type="ECO:0000256" key="1">
    <source>
        <dbReference type="ARBA" id="ARBA00004395"/>
    </source>
</evidence>
<evidence type="ECO:0000256" key="5">
    <source>
        <dbReference type="ARBA" id="ARBA00022927"/>
    </source>
</evidence>
<sequence length="438" mass="50116">MSDILLDTLVSSLDSDSQKYLENDSQVRQQSEAFLLELLINDDLLSTDIYTTTTTTNTTSKEHKPTLIEVIAELELRQRQINVELASFTNENKDLIIEISSDLNTVDSTIKNDYDHELSAMLNVLEGGLPSKFQVSINEKLTNSIKSSNTILSNIDSVLDFLELPALCKLCILQGNYLESIEISILVQALIIRFPKLVIFQKIHEQVVAELRLMVKGLIKLLNTNLRQNSILKIFQILNKLQGDPSIGFYGSSDENGQKTSSTKDKSNNDKFLKIIYLHARFKFIVNELSNLKPLIKFNKLTYLKRFIEIYREFLFNSLSIYFAIFNPTSSNTHLESPEDKLLVNQFIRNLANILSEEVKRYLPDILSPNDADDEDEFDVQSRKDGLILQITYLCKSLSKYNVDFEAIMVSKLGFGVDSLITEEDWLRNLAKVKKFRQ</sequence>
<dbReference type="GO" id="GO:0006891">
    <property type="term" value="P:intra-Golgi vesicle-mediated transport"/>
    <property type="evidence" value="ECO:0007669"/>
    <property type="project" value="TreeGrafter"/>
</dbReference>
<name>A0A1E4SDZ0_9ASCO</name>
<dbReference type="PANTHER" id="PTHR21311:SF0">
    <property type="entry name" value="CONSERVED OLIGOMERIC GOLGI COMPLEX SUBUNIT 8"/>
    <property type="match status" value="1"/>
</dbReference>
<keyword evidence="6" id="KW-0333">Golgi apparatus</keyword>
<comment type="similarity">
    <text evidence="2">Belongs to the COG8 family.</text>
</comment>
<gene>
    <name evidence="9" type="ORF">CANTADRAFT_54613</name>
</gene>
<proteinExistence type="inferred from homology"/>
<evidence type="ECO:0000256" key="6">
    <source>
        <dbReference type="ARBA" id="ARBA00023034"/>
    </source>
</evidence>